<protein>
    <submittedName>
        <fullName evidence="1">Uncharacterized protein</fullName>
    </submittedName>
</protein>
<evidence type="ECO:0000313" key="1">
    <source>
        <dbReference type="EMBL" id="KAK4011955.1"/>
    </source>
</evidence>
<comment type="caution">
    <text evidence="1">The sequence shown here is derived from an EMBL/GenBank/DDBJ whole genome shotgun (WGS) entry which is preliminary data.</text>
</comment>
<accession>A0ABQ9ZGA1</accession>
<organism evidence="1 2">
    <name type="scientific">Daphnia magna</name>
    <dbReference type="NCBI Taxonomy" id="35525"/>
    <lineage>
        <taxon>Eukaryota</taxon>
        <taxon>Metazoa</taxon>
        <taxon>Ecdysozoa</taxon>
        <taxon>Arthropoda</taxon>
        <taxon>Crustacea</taxon>
        <taxon>Branchiopoda</taxon>
        <taxon>Diplostraca</taxon>
        <taxon>Cladocera</taxon>
        <taxon>Anomopoda</taxon>
        <taxon>Daphniidae</taxon>
        <taxon>Daphnia</taxon>
    </lineage>
</organism>
<sequence length="86" mass="10025">MGYFSTSFSNLHDLIMLLVKKMFYYDILFRSQTSIGYSISRLFKHASIVEFGSVILAIVSLFKRYTMLKVLSWSLFFQLNVVTSFS</sequence>
<dbReference type="Proteomes" id="UP001234178">
    <property type="component" value="Unassembled WGS sequence"/>
</dbReference>
<evidence type="ECO:0000313" key="2">
    <source>
        <dbReference type="Proteomes" id="UP001234178"/>
    </source>
</evidence>
<name>A0ABQ9ZGA1_9CRUS</name>
<proteinExistence type="predicted"/>
<reference evidence="1 2" key="1">
    <citation type="journal article" date="2023" name="Nucleic Acids Res.">
        <title>The hologenome of Daphnia magna reveals possible DNA methylation and microbiome-mediated evolution of the host genome.</title>
        <authorList>
            <person name="Chaturvedi A."/>
            <person name="Li X."/>
            <person name="Dhandapani V."/>
            <person name="Marshall H."/>
            <person name="Kissane S."/>
            <person name="Cuenca-Cambronero M."/>
            <person name="Asole G."/>
            <person name="Calvet F."/>
            <person name="Ruiz-Romero M."/>
            <person name="Marangio P."/>
            <person name="Guigo R."/>
            <person name="Rago D."/>
            <person name="Mirbahai L."/>
            <person name="Eastwood N."/>
            <person name="Colbourne J.K."/>
            <person name="Zhou J."/>
            <person name="Mallon E."/>
            <person name="Orsini L."/>
        </authorList>
    </citation>
    <scope>NUCLEOTIDE SEQUENCE [LARGE SCALE GENOMIC DNA]</scope>
    <source>
        <strain evidence="1">LRV0_1</strain>
    </source>
</reference>
<dbReference type="EMBL" id="JAOYFB010000003">
    <property type="protein sequence ID" value="KAK4011955.1"/>
    <property type="molecule type" value="Genomic_DNA"/>
</dbReference>
<gene>
    <name evidence="1" type="ORF">OUZ56_021059</name>
</gene>
<keyword evidence="2" id="KW-1185">Reference proteome</keyword>